<feature type="domain" description="CRAL-TRIO" evidence="2">
    <location>
        <begin position="172"/>
        <end position="330"/>
    </location>
</feature>
<comment type="caution">
    <text evidence="3">The sequence shown here is derived from an EMBL/GenBank/DDBJ whole genome shotgun (WGS) entry which is preliminary data.</text>
</comment>
<dbReference type="SUPFAM" id="SSF52087">
    <property type="entry name" value="CRAL/TRIO domain"/>
    <property type="match status" value="1"/>
</dbReference>
<dbReference type="PANTHER" id="PTHR46590">
    <property type="entry name" value="PHOSPHATIDYLINOSITOL TRANSFER PROTEIN CSR1-RELATED"/>
    <property type="match status" value="1"/>
</dbReference>
<dbReference type="PROSITE" id="PS50191">
    <property type="entry name" value="CRAL_TRIO"/>
    <property type="match status" value="1"/>
</dbReference>
<keyword evidence="4" id="KW-1185">Reference proteome</keyword>
<organism evidence="3 4">
    <name type="scientific">Smittium megazygosporum</name>
    <dbReference type="NCBI Taxonomy" id="133381"/>
    <lineage>
        <taxon>Eukaryota</taxon>
        <taxon>Fungi</taxon>
        <taxon>Fungi incertae sedis</taxon>
        <taxon>Zoopagomycota</taxon>
        <taxon>Kickxellomycotina</taxon>
        <taxon>Harpellomycetes</taxon>
        <taxon>Harpellales</taxon>
        <taxon>Legeriomycetaceae</taxon>
        <taxon>Smittium</taxon>
    </lineage>
</organism>
<protein>
    <recommendedName>
        <fullName evidence="2">CRAL-TRIO domain-containing protein</fullName>
    </recommendedName>
</protein>
<dbReference type="SMART" id="SM01100">
    <property type="entry name" value="CRAL_TRIO_N"/>
    <property type="match status" value="1"/>
</dbReference>
<dbReference type="Gene3D" id="3.40.525.10">
    <property type="entry name" value="CRAL-TRIO lipid binding domain"/>
    <property type="match status" value="1"/>
</dbReference>
<sequence>MAEVKDSPRKQYADSTIDTKGCFKNLNDFERHKLQELWAKLFDNLTVDIDEVRDSHDHLVSPLVLDLDDKDLEAKAAKSKDPVYQDCFFGETIQDKVDFKIVSAEFKTTRADNTLDSHIWASIREDVPDTLILRFLRARKWNVNDAYDMLLTCIKWRHLERVEEIIFFGEAQNEASLTYKGTSYIHGIDKLGYPIVWAPSAKHFQKDQSFHQIKRYLVHMMETARLMLKPPHEKVCLVMDLKNSTLANFDRSFVKLFLKYLEAYYPECLSVAILYKGPWWFSGAFKLVSPWIDPYVSQKIMFVKGSNELAPIANLDQLPKEYNSKNSYSYKYVLPKPNENDILLDTEGREAALKERNKIIEEFKTLTKQWFEVGKATQEAKKLLKPSDTEHDKHKKRASSAAPPHKGSKSSQQKSSSAPPEHSPASGTADSSHLNGNTVHTESPVQLSERELLYDYQLKLEIELDIHRRRDKCQERLSMAARKLDVYTRAKSFYHRTKVISEDGSIDWSKLE</sequence>
<dbReference type="SMART" id="SM00516">
    <property type="entry name" value="SEC14"/>
    <property type="match status" value="1"/>
</dbReference>
<dbReference type="Pfam" id="PF00650">
    <property type="entry name" value="CRAL_TRIO"/>
    <property type="match status" value="1"/>
</dbReference>
<evidence type="ECO:0000313" key="3">
    <source>
        <dbReference type="EMBL" id="PVV01552.1"/>
    </source>
</evidence>
<feature type="compositionally biased region" description="Polar residues" evidence="1">
    <location>
        <begin position="428"/>
        <end position="446"/>
    </location>
</feature>
<dbReference type="SUPFAM" id="SSF46938">
    <property type="entry name" value="CRAL/TRIO N-terminal domain"/>
    <property type="match status" value="1"/>
</dbReference>
<dbReference type="Proteomes" id="UP000245609">
    <property type="component" value="Unassembled WGS sequence"/>
</dbReference>
<proteinExistence type="predicted"/>
<dbReference type="PANTHER" id="PTHR46590:SF1">
    <property type="entry name" value="PHOSPHATIDYLINOSITOL TRANSFER PROTEIN CSR1"/>
    <property type="match status" value="1"/>
</dbReference>
<evidence type="ECO:0000259" key="2">
    <source>
        <dbReference type="PROSITE" id="PS50191"/>
    </source>
</evidence>
<evidence type="ECO:0000313" key="4">
    <source>
        <dbReference type="Proteomes" id="UP000245609"/>
    </source>
</evidence>
<feature type="compositionally biased region" description="Basic and acidic residues" evidence="1">
    <location>
        <begin position="382"/>
        <end position="392"/>
    </location>
</feature>
<dbReference type="CDD" id="cd00170">
    <property type="entry name" value="SEC14"/>
    <property type="match status" value="1"/>
</dbReference>
<dbReference type="InterPro" id="IPR036273">
    <property type="entry name" value="CRAL/TRIO_N_dom_sf"/>
</dbReference>
<gene>
    <name evidence="3" type="ORF">BB560_004025</name>
</gene>
<evidence type="ECO:0000256" key="1">
    <source>
        <dbReference type="SAM" id="MobiDB-lite"/>
    </source>
</evidence>
<dbReference type="InterPro" id="IPR011074">
    <property type="entry name" value="CRAL/TRIO_N_dom"/>
</dbReference>
<accession>A0A2T9ZAF1</accession>
<dbReference type="InterPro" id="IPR001251">
    <property type="entry name" value="CRAL-TRIO_dom"/>
</dbReference>
<feature type="compositionally biased region" description="Low complexity" evidence="1">
    <location>
        <begin position="409"/>
        <end position="426"/>
    </location>
</feature>
<dbReference type="Pfam" id="PF03765">
    <property type="entry name" value="CRAL_TRIO_N"/>
    <property type="match status" value="1"/>
</dbReference>
<reference evidence="3 4" key="1">
    <citation type="journal article" date="2018" name="MBio">
        <title>Comparative Genomics Reveals the Core Gene Toolbox for the Fungus-Insect Symbiosis.</title>
        <authorList>
            <person name="Wang Y."/>
            <person name="Stata M."/>
            <person name="Wang W."/>
            <person name="Stajich J.E."/>
            <person name="White M.M."/>
            <person name="Moncalvo J.M."/>
        </authorList>
    </citation>
    <scope>NUCLEOTIDE SEQUENCE [LARGE SCALE GENOMIC DNA]</scope>
    <source>
        <strain evidence="3 4">SC-DP-2</strain>
    </source>
</reference>
<feature type="region of interest" description="Disordered" evidence="1">
    <location>
        <begin position="382"/>
        <end position="446"/>
    </location>
</feature>
<dbReference type="InterPro" id="IPR052432">
    <property type="entry name" value="PITP/CRAL-TRIO"/>
</dbReference>
<dbReference type="AlphaFoldDB" id="A0A2T9ZAF1"/>
<dbReference type="EMBL" id="MBFS01000993">
    <property type="protein sequence ID" value="PVV01552.1"/>
    <property type="molecule type" value="Genomic_DNA"/>
</dbReference>
<dbReference type="OrthoDB" id="43460at2759"/>
<name>A0A2T9ZAF1_9FUNG</name>
<dbReference type="InterPro" id="IPR036865">
    <property type="entry name" value="CRAL-TRIO_dom_sf"/>
</dbReference>